<dbReference type="RefSeq" id="XP_043009895.1">
    <property type="nucleotide sequence ID" value="XM_043151815.1"/>
</dbReference>
<evidence type="ECO:0000313" key="2">
    <source>
        <dbReference type="Proteomes" id="UP001049176"/>
    </source>
</evidence>
<comment type="caution">
    <text evidence="1">The sequence shown here is derived from an EMBL/GenBank/DDBJ whole genome shotgun (WGS) entry which is preliminary data.</text>
</comment>
<protein>
    <submittedName>
        <fullName evidence="1">Uncharacterized protein</fullName>
    </submittedName>
</protein>
<dbReference type="KEGG" id="more:E1B28_007106"/>
<dbReference type="OrthoDB" id="3045818at2759"/>
<reference evidence="1" key="1">
    <citation type="journal article" date="2021" name="Genome Biol. Evol.">
        <title>The assembled and annotated genome of the fairy-ring fungus Marasmius oreades.</title>
        <authorList>
            <person name="Hiltunen M."/>
            <person name="Ament-Velasquez S.L."/>
            <person name="Johannesson H."/>
        </authorList>
    </citation>
    <scope>NUCLEOTIDE SEQUENCE</scope>
    <source>
        <strain evidence="1">03SP1</strain>
    </source>
</reference>
<evidence type="ECO:0000313" key="1">
    <source>
        <dbReference type="EMBL" id="KAG7093425.1"/>
    </source>
</evidence>
<name>A0A9P7UTP7_9AGAR</name>
<sequence>MGGMDAPNCCLLAFTILSHDTLLDVNILYGIKEETKPLLFLRILRVRMGRSEKRTGRRICLRTPTCSLLLHDRRKEESVVYLADENSQLIVQAFNEDEPLGASTLLGALANSDALRLEPITHSEEGSELVDRIYARDPQRLHRYWGRRGGWEACQKLRNLGNSCRFYMSGGLYLKFYRITTWKIYPMTRRTGRGWTEVTRNLKREDGSRYPTPKEVVEEIESGNREIPAAFITPPTHGHRCEIEPSRGQGNDGVLPPRVEIISS</sequence>
<dbReference type="Proteomes" id="UP001049176">
    <property type="component" value="Chromosome 4"/>
</dbReference>
<dbReference type="GeneID" id="66076182"/>
<dbReference type="EMBL" id="CM032184">
    <property type="protein sequence ID" value="KAG7093425.1"/>
    <property type="molecule type" value="Genomic_DNA"/>
</dbReference>
<accession>A0A9P7UTP7</accession>
<keyword evidence="2" id="KW-1185">Reference proteome</keyword>
<organism evidence="1 2">
    <name type="scientific">Marasmius oreades</name>
    <name type="common">fairy-ring Marasmius</name>
    <dbReference type="NCBI Taxonomy" id="181124"/>
    <lineage>
        <taxon>Eukaryota</taxon>
        <taxon>Fungi</taxon>
        <taxon>Dikarya</taxon>
        <taxon>Basidiomycota</taxon>
        <taxon>Agaricomycotina</taxon>
        <taxon>Agaricomycetes</taxon>
        <taxon>Agaricomycetidae</taxon>
        <taxon>Agaricales</taxon>
        <taxon>Marasmiineae</taxon>
        <taxon>Marasmiaceae</taxon>
        <taxon>Marasmius</taxon>
    </lineage>
</organism>
<dbReference type="AlphaFoldDB" id="A0A9P7UTP7"/>
<proteinExistence type="predicted"/>
<gene>
    <name evidence="1" type="ORF">E1B28_007106</name>
</gene>